<organism evidence="2">
    <name type="scientific">viral metagenome</name>
    <dbReference type="NCBI Taxonomy" id="1070528"/>
    <lineage>
        <taxon>unclassified sequences</taxon>
        <taxon>metagenomes</taxon>
        <taxon>organismal metagenomes</taxon>
    </lineage>
</organism>
<dbReference type="EMBL" id="MT144604">
    <property type="protein sequence ID" value="QJH94666.1"/>
    <property type="molecule type" value="Genomic_DNA"/>
</dbReference>
<dbReference type="EMBL" id="MT144060">
    <property type="protein sequence ID" value="QJA47860.1"/>
    <property type="molecule type" value="Genomic_DNA"/>
</dbReference>
<name>A0A6H1ZKY9_9ZZZZ</name>
<gene>
    <name evidence="2" type="ORF">TM448A00748_0024</name>
    <name evidence="3" type="ORF">TM448B00292_0003</name>
</gene>
<protein>
    <submittedName>
        <fullName evidence="2">Uncharacterized protein</fullName>
    </submittedName>
</protein>
<dbReference type="AlphaFoldDB" id="A0A6H1ZKY9"/>
<evidence type="ECO:0000256" key="1">
    <source>
        <dbReference type="SAM" id="MobiDB-lite"/>
    </source>
</evidence>
<sequence length="97" mass="10839">MYFHIIRLRERGKSRDKKALQSDTPTAGDLRIEHQPTKELGRPSRVAFIASGSPDNEPLPRLYDADVHSMAPNGFVVTGIEIVDGVAYGQSWFCKQP</sequence>
<reference evidence="2" key="1">
    <citation type="submission" date="2020-03" db="EMBL/GenBank/DDBJ databases">
        <title>The deep terrestrial virosphere.</title>
        <authorList>
            <person name="Holmfeldt K."/>
            <person name="Nilsson E."/>
            <person name="Simone D."/>
            <person name="Lopez-Fernandez M."/>
            <person name="Wu X."/>
            <person name="de Brujin I."/>
            <person name="Lundin D."/>
            <person name="Andersson A."/>
            <person name="Bertilsson S."/>
            <person name="Dopson M."/>
        </authorList>
    </citation>
    <scope>NUCLEOTIDE SEQUENCE</scope>
    <source>
        <strain evidence="2">TM448A00748</strain>
        <strain evidence="3">TM448B00292</strain>
    </source>
</reference>
<proteinExistence type="predicted"/>
<feature type="region of interest" description="Disordered" evidence="1">
    <location>
        <begin position="14"/>
        <end position="36"/>
    </location>
</feature>
<evidence type="ECO:0000313" key="2">
    <source>
        <dbReference type="EMBL" id="QJA47860.1"/>
    </source>
</evidence>
<accession>A0A6H1ZKY9</accession>
<evidence type="ECO:0000313" key="3">
    <source>
        <dbReference type="EMBL" id="QJH94666.1"/>
    </source>
</evidence>